<name>A0A2W7NMV7_9BACT</name>
<dbReference type="InterPro" id="IPR046766">
    <property type="entry name" value="Bact_hydrolase"/>
</dbReference>
<dbReference type="OrthoDB" id="1092674at2"/>
<organism evidence="1 2">
    <name type="scientific">Breznakibacter xylanolyticus</name>
    <dbReference type="NCBI Taxonomy" id="990"/>
    <lineage>
        <taxon>Bacteria</taxon>
        <taxon>Pseudomonadati</taxon>
        <taxon>Bacteroidota</taxon>
        <taxon>Bacteroidia</taxon>
        <taxon>Marinilabiliales</taxon>
        <taxon>Marinilabiliaceae</taxon>
        <taxon>Breznakibacter</taxon>
    </lineage>
</organism>
<sequence>MAPQSNEPVCCPPFHPQLWDDKMVEWHQKPFVRHPVRTLFYLPLNFGGVIRKVHKKILASGTDIQDWLCLSDHVSRWRMDIYLAVGKEVAGVDNITLSGQYYCKVYEGPFKDTGRWCRDYEAAVVAKGLKAGKLLMWYTTCPKCAKKYGKNYVVILARVD</sequence>
<proteinExistence type="predicted"/>
<reference evidence="1 2" key="1">
    <citation type="submission" date="2018-06" db="EMBL/GenBank/DDBJ databases">
        <title>Genomic Encyclopedia of Archaeal and Bacterial Type Strains, Phase II (KMG-II): from individual species to whole genera.</title>
        <authorList>
            <person name="Goeker M."/>
        </authorList>
    </citation>
    <scope>NUCLEOTIDE SEQUENCE [LARGE SCALE GENOMIC DNA]</scope>
    <source>
        <strain evidence="1 2">DSM 6779</strain>
    </source>
</reference>
<dbReference type="Pfam" id="PF20603">
    <property type="entry name" value="Bact_hydrolase"/>
    <property type="match status" value="1"/>
</dbReference>
<accession>A0A2W7NMV7</accession>
<dbReference type="Proteomes" id="UP000249239">
    <property type="component" value="Unassembled WGS sequence"/>
</dbReference>
<dbReference type="EMBL" id="QKZK01000019">
    <property type="protein sequence ID" value="PZX14526.1"/>
    <property type="molecule type" value="Genomic_DNA"/>
</dbReference>
<evidence type="ECO:0000313" key="2">
    <source>
        <dbReference type="Proteomes" id="UP000249239"/>
    </source>
</evidence>
<gene>
    <name evidence="1" type="ORF">LX69_02352</name>
</gene>
<dbReference type="AlphaFoldDB" id="A0A2W7NMV7"/>
<protein>
    <submittedName>
        <fullName evidence="1">Uncharacterized protein</fullName>
    </submittedName>
</protein>
<comment type="caution">
    <text evidence="1">The sequence shown here is derived from an EMBL/GenBank/DDBJ whole genome shotgun (WGS) entry which is preliminary data.</text>
</comment>
<dbReference type="RefSeq" id="WP_111446206.1">
    <property type="nucleotide sequence ID" value="NZ_QKZK01000019.1"/>
</dbReference>
<keyword evidence="2" id="KW-1185">Reference proteome</keyword>
<evidence type="ECO:0000313" key="1">
    <source>
        <dbReference type="EMBL" id="PZX14526.1"/>
    </source>
</evidence>